<feature type="transmembrane region" description="Helical" evidence="7">
    <location>
        <begin position="43"/>
        <end position="65"/>
    </location>
</feature>
<comment type="subcellular location">
    <subcellularLocation>
        <location evidence="1">Membrane</location>
        <topology evidence="1">Multi-pass membrane protein</topology>
    </subcellularLocation>
</comment>
<dbReference type="Pfam" id="PF02397">
    <property type="entry name" value="Bac_transf"/>
    <property type="match status" value="1"/>
</dbReference>
<name>Q67KU5_SYMTH</name>
<dbReference type="EMBL" id="AP006840">
    <property type="protein sequence ID" value="BAD41701.1"/>
    <property type="molecule type" value="Genomic_DNA"/>
</dbReference>
<keyword evidence="3 9" id="KW-0808">Transferase</keyword>
<evidence type="ECO:0000256" key="2">
    <source>
        <dbReference type="ARBA" id="ARBA00006464"/>
    </source>
</evidence>
<keyword evidence="5 7" id="KW-1133">Transmembrane helix</keyword>
<keyword evidence="4 7" id="KW-0812">Transmembrane</keyword>
<comment type="similarity">
    <text evidence="2">Belongs to the bacterial sugar transferase family.</text>
</comment>
<evidence type="ECO:0000259" key="8">
    <source>
        <dbReference type="Pfam" id="PF02397"/>
    </source>
</evidence>
<evidence type="ECO:0000256" key="7">
    <source>
        <dbReference type="SAM" id="Phobius"/>
    </source>
</evidence>
<gene>
    <name evidence="9" type="ordered locus">STH2716</name>
</gene>
<proteinExistence type="inferred from homology"/>
<organism evidence="9 10">
    <name type="scientific">Symbiobacterium thermophilum (strain DSM 24528 / JCM 14929 / IAM 14863 / T)</name>
    <dbReference type="NCBI Taxonomy" id="292459"/>
    <lineage>
        <taxon>Bacteria</taxon>
        <taxon>Bacillati</taxon>
        <taxon>Bacillota</taxon>
        <taxon>Clostridia</taxon>
        <taxon>Eubacteriales</taxon>
        <taxon>Symbiobacteriaceae</taxon>
        <taxon>Symbiobacterium</taxon>
    </lineage>
</organism>
<dbReference type="PANTHER" id="PTHR30576">
    <property type="entry name" value="COLANIC BIOSYNTHESIS UDP-GLUCOSE LIPID CARRIER TRANSFERASE"/>
    <property type="match status" value="1"/>
</dbReference>
<dbReference type="GO" id="GO:0016020">
    <property type="term" value="C:membrane"/>
    <property type="evidence" value="ECO:0007669"/>
    <property type="project" value="UniProtKB-SubCell"/>
</dbReference>
<dbReference type="Proteomes" id="UP000000417">
    <property type="component" value="Chromosome"/>
</dbReference>
<evidence type="ECO:0000313" key="9">
    <source>
        <dbReference type="EMBL" id="BAD41701.1"/>
    </source>
</evidence>
<sequence>MPGQGGSWLWGALVDIMLLVAALAGAMVWRVGWPPPETNLQSLLVVAPITFMALPFVFFGFGLYLRKPARSIVRSALFAESALFLVALAAAFWFRGFSSPRSVLVVGFLIHFIAVIGWRWGLQKTKHARASRVTVVATRDEAVAVVEKLLYEPSGWYEIVRVIEPGQLLAEGDVALVGSDMVVAGPSIVGRTRLVLLETAVRAGARVFIMPELSDILMVGSVAGQIGDAPVFEIRPLMLTGRQLVGKRVLDLSLSIPLLIMLLPVMAAVALAIKLFSPGPVFFTQKRVGLNGKEFVLYKFRTMVVDAEKRTGPVLATANDPRITPIGEFLRATRLDELPQLINVVRGEMSLVGPRPERPYFVDQFCRELPDYDLRHLTPPGITGLAQVMGRYYTSAQDKLRFDLYYIRHYSIWLDLKILLLTLQAVISRESATGVEASPTPQRMRAERLVLDRSGRVP</sequence>
<evidence type="ECO:0000256" key="6">
    <source>
        <dbReference type="ARBA" id="ARBA00023136"/>
    </source>
</evidence>
<protein>
    <submittedName>
        <fullName evidence="9">Sugar transferase involved in lipopolysaccharide synthesis</fullName>
    </submittedName>
</protein>
<feature type="transmembrane region" description="Helical" evidence="7">
    <location>
        <begin position="102"/>
        <end position="122"/>
    </location>
</feature>
<dbReference type="NCBIfam" id="TIGR03025">
    <property type="entry name" value="EPS_sugtrans"/>
    <property type="match status" value="1"/>
</dbReference>
<dbReference type="GO" id="GO:0016780">
    <property type="term" value="F:phosphotransferase activity, for other substituted phosphate groups"/>
    <property type="evidence" value="ECO:0007669"/>
    <property type="project" value="TreeGrafter"/>
</dbReference>
<evidence type="ECO:0000256" key="4">
    <source>
        <dbReference type="ARBA" id="ARBA00022692"/>
    </source>
</evidence>
<evidence type="ECO:0000256" key="1">
    <source>
        <dbReference type="ARBA" id="ARBA00004141"/>
    </source>
</evidence>
<keyword evidence="6 7" id="KW-0472">Membrane</keyword>
<dbReference type="HOGENOM" id="CLU_024920_0_0_9"/>
<reference evidence="9 10" key="1">
    <citation type="journal article" date="2004" name="Nucleic Acids Res.">
        <title>Genome sequence of Symbiobacterium thermophilum, an uncultivable bacterium that depends on microbial commensalism.</title>
        <authorList>
            <person name="Ueda K."/>
            <person name="Yamashita A."/>
            <person name="Ishikawa J."/>
            <person name="Shimada M."/>
            <person name="Watsuji T."/>
            <person name="Morimura K."/>
            <person name="Ikeda H."/>
            <person name="Hattori M."/>
            <person name="Beppu T."/>
        </authorList>
    </citation>
    <scope>NUCLEOTIDE SEQUENCE [LARGE SCALE GENOMIC DNA]</scope>
    <source>
        <strain evidence="10">T / IAM 14863</strain>
    </source>
</reference>
<feature type="domain" description="Bacterial sugar transferase" evidence="8">
    <location>
        <begin position="247"/>
        <end position="427"/>
    </location>
</feature>
<dbReference type="PANTHER" id="PTHR30576:SF0">
    <property type="entry name" value="UNDECAPRENYL-PHOSPHATE N-ACETYLGALACTOSAMINYL 1-PHOSPHATE TRANSFERASE-RELATED"/>
    <property type="match status" value="1"/>
</dbReference>
<dbReference type="STRING" id="292459.STH2716"/>
<dbReference type="AlphaFoldDB" id="Q67KU5"/>
<dbReference type="KEGG" id="sth:STH2716"/>
<dbReference type="InterPro" id="IPR017475">
    <property type="entry name" value="EPS_sugar_tfrase"/>
</dbReference>
<evidence type="ECO:0000256" key="5">
    <source>
        <dbReference type="ARBA" id="ARBA00022989"/>
    </source>
</evidence>
<feature type="transmembrane region" description="Helical" evidence="7">
    <location>
        <begin position="252"/>
        <end position="276"/>
    </location>
</feature>
<feature type="transmembrane region" description="Helical" evidence="7">
    <location>
        <begin position="7"/>
        <end position="31"/>
    </location>
</feature>
<keyword evidence="10" id="KW-1185">Reference proteome</keyword>
<dbReference type="eggNOG" id="COG1086">
    <property type="taxonomic scope" value="Bacteria"/>
</dbReference>
<dbReference type="eggNOG" id="COG2148">
    <property type="taxonomic scope" value="Bacteria"/>
</dbReference>
<feature type="transmembrane region" description="Helical" evidence="7">
    <location>
        <begin position="77"/>
        <end position="96"/>
    </location>
</feature>
<evidence type="ECO:0000313" key="10">
    <source>
        <dbReference type="Proteomes" id="UP000000417"/>
    </source>
</evidence>
<accession>Q67KU5</accession>
<evidence type="ECO:0000256" key="3">
    <source>
        <dbReference type="ARBA" id="ARBA00022679"/>
    </source>
</evidence>
<dbReference type="InterPro" id="IPR003362">
    <property type="entry name" value="Bact_transf"/>
</dbReference>